<reference evidence="2" key="1">
    <citation type="submission" date="2016-04" db="EMBL/GenBank/DDBJ databases">
        <authorList>
            <person name="Evans L.H."/>
            <person name="Alamgir A."/>
            <person name="Owens N."/>
            <person name="Weber N.D."/>
            <person name="Virtaneva K."/>
            <person name="Barbian K."/>
            <person name="Babar A."/>
            <person name="Rosenke K."/>
        </authorList>
    </citation>
    <scope>NUCLEOTIDE SEQUENCE</scope>
    <source>
        <strain evidence="2">86</strain>
    </source>
</reference>
<sequence>MSEQNITPFLFEGESLVRVVMLDAEPWFIAADVCRCLGIKNPASAVAALDADERNTLTLTDGIPGNPTKNIITEGGLYTLIVRSRKAMEPGTVQHRFRKWVTSEVLPTLRKVGSYSIGIPKGDQSADNEETEAAKLRFVTETRLTWGERSAQQMWLRKGLLTVPAMLEVAQLPLPFASEG</sequence>
<dbReference type="InterPro" id="IPR003497">
    <property type="entry name" value="BRO_N_domain"/>
</dbReference>
<dbReference type="PANTHER" id="PTHR36180:SF2">
    <property type="entry name" value="BRO FAMILY PROTEIN"/>
    <property type="match status" value="1"/>
</dbReference>
<name>A0A212KM93_9PROT</name>
<dbReference type="AlphaFoldDB" id="A0A212KM93"/>
<dbReference type="PROSITE" id="PS51750">
    <property type="entry name" value="BRO_N"/>
    <property type="match status" value="1"/>
</dbReference>
<dbReference type="EMBL" id="FLUO01000003">
    <property type="protein sequence ID" value="SBW12705.1"/>
    <property type="molecule type" value="Genomic_DNA"/>
</dbReference>
<dbReference type="Pfam" id="PF02498">
    <property type="entry name" value="Bro-N"/>
    <property type="match status" value="1"/>
</dbReference>
<organism evidence="2">
    <name type="scientific">uncultured Alphaproteobacteria bacterium</name>
    <dbReference type="NCBI Taxonomy" id="91750"/>
    <lineage>
        <taxon>Bacteria</taxon>
        <taxon>Pseudomonadati</taxon>
        <taxon>Pseudomonadota</taxon>
        <taxon>Alphaproteobacteria</taxon>
        <taxon>environmental samples</taxon>
    </lineage>
</organism>
<evidence type="ECO:0000259" key="1">
    <source>
        <dbReference type="PROSITE" id="PS51750"/>
    </source>
</evidence>
<feature type="domain" description="Bro-N" evidence="1">
    <location>
        <begin position="3"/>
        <end position="113"/>
    </location>
</feature>
<gene>
    <name evidence="2" type="ORF">KL86APRO_30196</name>
</gene>
<dbReference type="SMART" id="SM01040">
    <property type="entry name" value="Bro-N"/>
    <property type="match status" value="1"/>
</dbReference>
<proteinExistence type="predicted"/>
<dbReference type="PANTHER" id="PTHR36180">
    <property type="entry name" value="DNA-BINDING PROTEIN-RELATED-RELATED"/>
    <property type="match status" value="1"/>
</dbReference>
<evidence type="ECO:0000313" key="2">
    <source>
        <dbReference type="EMBL" id="SBW12705.1"/>
    </source>
</evidence>
<protein>
    <submittedName>
        <fullName evidence="2">Prophage antirepressor</fullName>
    </submittedName>
</protein>
<accession>A0A212KM93</accession>